<dbReference type="InterPro" id="IPR036430">
    <property type="entry name" value="RNase_T2-like_sf"/>
</dbReference>
<reference evidence="9" key="1">
    <citation type="journal article" date="2020" name="Stud. Mycol.">
        <title>101 Dothideomycetes genomes: A test case for predicting lifestyles and emergence of pathogens.</title>
        <authorList>
            <person name="Haridas S."/>
            <person name="Albert R."/>
            <person name="Binder M."/>
            <person name="Bloem J."/>
            <person name="LaButti K."/>
            <person name="Salamov A."/>
            <person name="Andreopoulos B."/>
            <person name="Baker S."/>
            <person name="Barry K."/>
            <person name="Bills G."/>
            <person name="Bluhm B."/>
            <person name="Cannon C."/>
            <person name="Castanera R."/>
            <person name="Culley D."/>
            <person name="Daum C."/>
            <person name="Ezra D."/>
            <person name="Gonzalez J."/>
            <person name="Henrissat B."/>
            <person name="Kuo A."/>
            <person name="Liang C."/>
            <person name="Lipzen A."/>
            <person name="Lutzoni F."/>
            <person name="Magnuson J."/>
            <person name="Mondo S."/>
            <person name="Nolan M."/>
            <person name="Ohm R."/>
            <person name="Pangilinan J."/>
            <person name="Park H.-J."/>
            <person name="Ramirez L."/>
            <person name="Alfaro M."/>
            <person name="Sun H."/>
            <person name="Tritt A."/>
            <person name="Yoshinaga Y."/>
            <person name="Zwiers L.-H."/>
            <person name="Turgeon B."/>
            <person name="Goodwin S."/>
            <person name="Spatafora J."/>
            <person name="Crous P."/>
            <person name="Grigoriev I."/>
        </authorList>
    </citation>
    <scope>NUCLEOTIDE SEQUENCE [LARGE SCALE GENOMIC DNA]</scope>
    <source>
        <strain evidence="9">CBS 304.66</strain>
    </source>
</reference>
<dbReference type="InterPro" id="IPR033130">
    <property type="entry name" value="RNase_T2_His_AS_2"/>
</dbReference>
<comment type="caution">
    <text evidence="8">The sequence shown here is derived from an EMBL/GenBank/DDBJ whole genome shotgun (WGS) entry which is preliminary data.</text>
</comment>
<dbReference type="CDD" id="cd01061">
    <property type="entry name" value="RNase_T2_euk"/>
    <property type="match status" value="1"/>
</dbReference>
<dbReference type="PANTHER" id="PTHR11240:SF17">
    <property type="entry name" value="RIBONUCLEASE T2"/>
    <property type="match status" value="1"/>
</dbReference>
<keyword evidence="3" id="KW-0255">Endonuclease</keyword>
<evidence type="ECO:0000313" key="9">
    <source>
        <dbReference type="Proteomes" id="UP000800093"/>
    </source>
</evidence>
<feature type="active site" evidence="5">
    <location>
        <position position="90"/>
    </location>
</feature>
<gene>
    <name evidence="8" type="ORF">CC78DRAFT_506861</name>
</gene>
<comment type="similarity">
    <text evidence="1 6">Belongs to the RNase T2 family.</text>
</comment>
<evidence type="ECO:0000256" key="6">
    <source>
        <dbReference type="RuleBase" id="RU004328"/>
    </source>
</evidence>
<dbReference type="Pfam" id="PF00445">
    <property type="entry name" value="Ribonuclease_T2"/>
    <property type="match status" value="1"/>
</dbReference>
<dbReference type="SUPFAM" id="SSF55895">
    <property type="entry name" value="Ribonuclease Rh-like"/>
    <property type="match status" value="1"/>
</dbReference>
<dbReference type="FunFam" id="3.90.730.10:FF:000020">
    <property type="entry name" value="Uncharacterized protein"/>
    <property type="match status" value="1"/>
</dbReference>
<dbReference type="GO" id="GO:0003723">
    <property type="term" value="F:RNA binding"/>
    <property type="evidence" value="ECO:0007669"/>
    <property type="project" value="InterPro"/>
</dbReference>
<keyword evidence="7" id="KW-0732">Signal</keyword>
<dbReference type="EC" id="4.6.1.19" evidence="2"/>
<dbReference type="Proteomes" id="UP000800093">
    <property type="component" value="Unassembled WGS sequence"/>
</dbReference>
<dbReference type="Gene3D" id="3.90.730.10">
    <property type="entry name" value="Ribonuclease T2-like"/>
    <property type="match status" value="1"/>
</dbReference>
<dbReference type="GO" id="GO:0006401">
    <property type="term" value="P:RNA catabolic process"/>
    <property type="evidence" value="ECO:0007669"/>
    <property type="project" value="TreeGrafter"/>
</dbReference>
<feature type="active site" evidence="5">
    <location>
        <position position="171"/>
    </location>
</feature>
<feature type="signal peptide" evidence="7">
    <location>
        <begin position="1"/>
        <end position="21"/>
    </location>
</feature>
<dbReference type="PANTHER" id="PTHR11240">
    <property type="entry name" value="RIBONUCLEASE T2"/>
    <property type="match status" value="1"/>
</dbReference>
<name>A0A9P4NBT7_9PLEO</name>
<evidence type="ECO:0000256" key="1">
    <source>
        <dbReference type="ARBA" id="ARBA00007469"/>
    </source>
</evidence>
<dbReference type="PROSITE" id="PS00531">
    <property type="entry name" value="RNASE_T2_2"/>
    <property type="match status" value="1"/>
</dbReference>
<keyword evidence="3" id="KW-0540">Nuclease</keyword>
<proteinExistence type="inferred from homology"/>
<dbReference type="EMBL" id="ML986579">
    <property type="protein sequence ID" value="KAF2270349.1"/>
    <property type="molecule type" value="Genomic_DNA"/>
</dbReference>
<evidence type="ECO:0000256" key="7">
    <source>
        <dbReference type="SAM" id="SignalP"/>
    </source>
</evidence>
<dbReference type="GO" id="GO:0033897">
    <property type="term" value="F:ribonuclease T2 activity"/>
    <property type="evidence" value="ECO:0007669"/>
    <property type="project" value="UniProtKB-EC"/>
</dbReference>
<dbReference type="AlphaFoldDB" id="A0A9P4NBT7"/>
<evidence type="ECO:0000256" key="2">
    <source>
        <dbReference type="ARBA" id="ARBA00012571"/>
    </source>
</evidence>
<evidence type="ECO:0000313" key="8">
    <source>
        <dbReference type="EMBL" id="KAF2270349.1"/>
    </source>
</evidence>
<dbReference type="InterPro" id="IPR033697">
    <property type="entry name" value="Ribonuclease_T2_eukaryotic"/>
</dbReference>
<sequence length="327" mass="36874">MRFSKLGYSGATLLLVGATSAQLYPDQSPLNHTCILQKPLLSCPPQSPLEVDSCCVETFGGLLLSTQFWDTYTGREDEGQLLPEKAWTLHGLWPDFCNGSYTQYCDLTRQYDPIPSPNTTNGLPNGTFVTPYTGPNIGTFLEPFGRYDLLAYMNTYWIAQNQDNAGFWGHEFSKHATCYSTFNTQCYGPQYQEHEEVVDFFETTIKYYKKVPTYKWLKKAGIKPSNSTQYTFVDIQDTLARHHGAVPYIGCSGPRYNTTEAGMNGTDTGFTRLTEVWYYDYAYGRPQEGDTIPVNATGSQTNCAKAEGAIWYYERTEGSESKPTIPY</sequence>
<keyword evidence="3" id="KW-0378">Hydrolase</keyword>
<dbReference type="PROSITE" id="PS00530">
    <property type="entry name" value="RNASE_T2_1"/>
    <property type="match status" value="1"/>
</dbReference>
<evidence type="ECO:0000256" key="4">
    <source>
        <dbReference type="ARBA" id="ARBA00023157"/>
    </source>
</evidence>
<protein>
    <recommendedName>
        <fullName evidence="2">ribonuclease T2</fullName>
        <ecNumber evidence="2">4.6.1.19</ecNumber>
    </recommendedName>
</protein>
<organism evidence="8 9">
    <name type="scientific">Lojkania enalia</name>
    <dbReference type="NCBI Taxonomy" id="147567"/>
    <lineage>
        <taxon>Eukaryota</taxon>
        <taxon>Fungi</taxon>
        <taxon>Dikarya</taxon>
        <taxon>Ascomycota</taxon>
        <taxon>Pezizomycotina</taxon>
        <taxon>Dothideomycetes</taxon>
        <taxon>Pleosporomycetidae</taxon>
        <taxon>Pleosporales</taxon>
        <taxon>Pleosporales incertae sedis</taxon>
        <taxon>Lojkania</taxon>
    </lineage>
</organism>
<dbReference type="InterPro" id="IPR018188">
    <property type="entry name" value="RNase_T2_His_AS_1"/>
</dbReference>
<feature type="active site" evidence="5">
    <location>
        <position position="175"/>
    </location>
</feature>
<keyword evidence="4" id="KW-1015">Disulfide bond</keyword>
<feature type="chain" id="PRO_5040378639" description="ribonuclease T2" evidence="7">
    <location>
        <begin position="22"/>
        <end position="327"/>
    </location>
</feature>
<evidence type="ECO:0000256" key="5">
    <source>
        <dbReference type="PIRSR" id="PIRSR633697-1"/>
    </source>
</evidence>
<dbReference type="InterPro" id="IPR001568">
    <property type="entry name" value="RNase_T2-like"/>
</dbReference>
<accession>A0A9P4NBT7</accession>
<evidence type="ECO:0000256" key="3">
    <source>
        <dbReference type="ARBA" id="ARBA00022759"/>
    </source>
</evidence>
<dbReference type="GO" id="GO:0005576">
    <property type="term" value="C:extracellular region"/>
    <property type="evidence" value="ECO:0007669"/>
    <property type="project" value="TreeGrafter"/>
</dbReference>
<keyword evidence="9" id="KW-1185">Reference proteome</keyword>
<dbReference type="OrthoDB" id="435754at2759"/>